<dbReference type="Proteomes" id="UP000199495">
    <property type="component" value="Unassembled WGS sequence"/>
</dbReference>
<name>A0A1G7XDP0_9HYPH</name>
<organism evidence="1 2">
    <name type="scientific">Pelagibacterium luteolum</name>
    <dbReference type="NCBI Taxonomy" id="440168"/>
    <lineage>
        <taxon>Bacteria</taxon>
        <taxon>Pseudomonadati</taxon>
        <taxon>Pseudomonadota</taxon>
        <taxon>Alphaproteobacteria</taxon>
        <taxon>Hyphomicrobiales</taxon>
        <taxon>Devosiaceae</taxon>
        <taxon>Pelagibacterium</taxon>
    </lineage>
</organism>
<dbReference type="STRING" id="440168.SAMN04487974_10949"/>
<dbReference type="OrthoDB" id="1491455at2"/>
<evidence type="ECO:0000313" key="2">
    <source>
        <dbReference type="Proteomes" id="UP000199495"/>
    </source>
</evidence>
<reference evidence="1 2" key="1">
    <citation type="submission" date="2016-10" db="EMBL/GenBank/DDBJ databases">
        <authorList>
            <person name="de Groot N.N."/>
        </authorList>
    </citation>
    <scope>NUCLEOTIDE SEQUENCE [LARGE SCALE GENOMIC DNA]</scope>
    <source>
        <strain evidence="1 2">CGMCC 1.10267</strain>
    </source>
</reference>
<proteinExistence type="predicted"/>
<dbReference type="RefSeq" id="WP_143009394.1">
    <property type="nucleotide sequence ID" value="NZ_FNCS01000009.1"/>
</dbReference>
<dbReference type="AlphaFoldDB" id="A0A1G7XDP0"/>
<sequence>MQFKRPAAYPDFSTSKIVTDRRKAGLSTMPRALYFPLRQKRETHRDFQHNVLFRLRERLLKRGLGDAAYVCPLFLDRSAYRLNMHWSGLARWGGLWRHYPWEIEEVMLADGGHRIRFDRMPIFAEHISVPPHAVVTTASHKYSFTDSGTDLCFHSPKALPDGSMDLATFLDKVSAGFLDGGEKLSPDESDQMLNELIAGVDGDQKAATPTFRPDGEDPIGRWFSWGDHLRSEFEIEQFALVRWEDETDLF</sequence>
<dbReference type="EMBL" id="FNCS01000009">
    <property type="protein sequence ID" value="SDG82352.1"/>
    <property type="molecule type" value="Genomic_DNA"/>
</dbReference>
<protein>
    <submittedName>
        <fullName evidence="1">Uncharacterized protein</fullName>
    </submittedName>
</protein>
<accession>A0A1G7XDP0</accession>
<gene>
    <name evidence="1" type="ORF">SAMN04487974_10949</name>
</gene>
<keyword evidence="2" id="KW-1185">Reference proteome</keyword>
<evidence type="ECO:0000313" key="1">
    <source>
        <dbReference type="EMBL" id="SDG82352.1"/>
    </source>
</evidence>